<evidence type="ECO:0000313" key="4">
    <source>
        <dbReference type="Proteomes" id="UP000008888"/>
    </source>
</evidence>
<dbReference type="eggNOG" id="COG3206">
    <property type="taxonomic scope" value="Bacteria"/>
</dbReference>
<reference key="2">
    <citation type="submission" date="2011-05" db="EMBL/GenBank/DDBJ databases">
        <title>Complete genome sequence of the aerobic marine methanotroph Methylomonas methanica MC09.</title>
        <authorList>
            <person name="Boden R."/>
            <person name="Cunliffe M."/>
            <person name="Scanlan J."/>
            <person name="Moussard H."/>
            <person name="Kits K.D."/>
            <person name="Klotz M."/>
            <person name="Jetten M."/>
            <person name="Vuilleumier S."/>
            <person name="Han J."/>
            <person name="Peters L."/>
            <person name="Mikhailova N."/>
            <person name="Teshima H."/>
            <person name="Tapia R."/>
            <person name="Kyrpides N."/>
            <person name="Ivanova N."/>
            <person name="Pagani I."/>
            <person name="Cheng J.-F."/>
            <person name="Goodwin L."/>
            <person name="Han C."/>
            <person name="Hauser L."/>
            <person name="Land M."/>
            <person name="Lapidus A."/>
            <person name="Lucas S."/>
            <person name="Pitluck S."/>
            <person name="Woyke T."/>
            <person name="Stein L.Y."/>
            <person name="Murrell C."/>
        </authorList>
    </citation>
    <scope>NUCLEOTIDE SEQUENCE</scope>
    <source>
        <strain>MC09</strain>
    </source>
</reference>
<feature type="coiled-coil region" evidence="1">
    <location>
        <begin position="165"/>
        <end position="192"/>
    </location>
</feature>
<evidence type="ECO:0000256" key="2">
    <source>
        <dbReference type="SAM" id="Phobius"/>
    </source>
</evidence>
<keyword evidence="1" id="KW-0175">Coiled coil</keyword>
<dbReference type="AlphaFoldDB" id="F9ZVW5"/>
<evidence type="ECO:0000313" key="3">
    <source>
        <dbReference type="EMBL" id="AEG00769.1"/>
    </source>
</evidence>
<dbReference type="OrthoDB" id="6377028at2"/>
<accession>F9ZVW5</accession>
<dbReference type="Proteomes" id="UP000008888">
    <property type="component" value="Chromosome"/>
</dbReference>
<keyword evidence="2" id="KW-1133">Transmembrane helix</keyword>
<reference evidence="3 4" key="1">
    <citation type="journal article" date="2011" name="J. Bacteriol.">
        <title>Complete Genome Sequence of the Aerobic Marine Methanotroph Methylomonas methanica MC09.</title>
        <authorList>
            <person name="Boden R."/>
            <person name="Cunliffe M."/>
            <person name="Scanlan J."/>
            <person name="Moussard H."/>
            <person name="Kits K.D."/>
            <person name="Klotz M.G."/>
            <person name="Jetten M.S."/>
            <person name="Vuilleumier S."/>
            <person name="Han J."/>
            <person name="Peters L."/>
            <person name="Mikhailova N."/>
            <person name="Teshima H."/>
            <person name="Tapia R."/>
            <person name="Kyrpides N."/>
            <person name="Ivanova N."/>
            <person name="Pagani I."/>
            <person name="Cheng J.F."/>
            <person name="Goodwin L."/>
            <person name="Han C."/>
            <person name="Hauser L."/>
            <person name="Land M.L."/>
            <person name="Lapidus A."/>
            <person name="Lucas S."/>
            <person name="Pitluck S."/>
            <person name="Woyke T."/>
            <person name="Stein L."/>
            <person name="Murrell J.C."/>
        </authorList>
    </citation>
    <scope>NUCLEOTIDE SEQUENCE [LARGE SCALE GENOMIC DNA]</scope>
    <source>
        <strain evidence="3 4">MC09</strain>
    </source>
</reference>
<keyword evidence="2" id="KW-0472">Membrane</keyword>
<keyword evidence="2" id="KW-0812">Transmembrane</keyword>
<dbReference type="EMBL" id="CP002738">
    <property type="protein sequence ID" value="AEG00769.1"/>
    <property type="molecule type" value="Genomic_DNA"/>
</dbReference>
<gene>
    <name evidence="3" type="ordered locus">Metme_2369</name>
</gene>
<name>F9ZVW5_METMM</name>
<dbReference type="RefSeq" id="WP_013819009.1">
    <property type="nucleotide sequence ID" value="NC_015572.1"/>
</dbReference>
<feature type="transmembrane region" description="Helical" evidence="2">
    <location>
        <begin position="25"/>
        <end position="45"/>
    </location>
</feature>
<organism evidence="3 4">
    <name type="scientific">Methylomonas methanica (strain DSM 25384 / MC09)</name>
    <dbReference type="NCBI Taxonomy" id="857087"/>
    <lineage>
        <taxon>Bacteria</taxon>
        <taxon>Pseudomonadati</taxon>
        <taxon>Pseudomonadota</taxon>
        <taxon>Gammaproteobacteria</taxon>
        <taxon>Methylococcales</taxon>
        <taxon>Methylococcaceae</taxon>
        <taxon>Methylomonas</taxon>
    </lineage>
</organism>
<keyword evidence="4" id="KW-1185">Reference proteome</keyword>
<feature type="coiled-coil region" evidence="1">
    <location>
        <begin position="310"/>
        <end position="368"/>
    </location>
</feature>
<sequence length="640" mass="71758">MTDNPHEYRTVSNDFEPRMPRLRRWLAFLTVFLPCMLVSQIYIFLQPAIYQSGATVLTMAATDLDQASPSADIQHVSIQKQLLLGSSILEKTVEHLQNMLTNNRDWNADELRNMFAVIPEPETNLVHLQAEGPEPKVLQRAVNAWIETYLQIRAAFVAENTEKVTAEITDQLQRIDRQVAEKRNEVDRFRLQHDILSTESADNQAHARLQGLNKSLNSALEEEVKAKAKLDTILGAISRNEVVVPEEDTRAMAVLLQQAEKLREELAAIEAHYTKEYIDLNPNLGKVREELIEIEAKIAQKASVGKDFARQEAEHNYAAAREAVAAIRQQMQAHKQLAAEYTSQFTEHQALQQELLNLETLQQETKQRLVDIDVKQREKYPQVDVVDWASLPDKPIRPNYLQESLMAFAGSLALALLAVLIIDYLSREPAPQPAPMSLGGIHLHHQPRAMLDVTEPAAPQVGYDPLKALPIADTPRELNHQEVLTLTQAAEPSIKAVIHLLFNGLSLAEILTLSADCLNFDALMILIPGQRNVLMTDSVADCFNKDVAFDNWPTEAEIKTLLCCAAIDSGLPNPELITIETLRYTYLLFLVRQGIKLADLTKIAGPLSPEQLLELGRHGVPPANLGLENINLDYFRATGR</sequence>
<evidence type="ECO:0000256" key="1">
    <source>
        <dbReference type="SAM" id="Coils"/>
    </source>
</evidence>
<dbReference type="InterPro" id="IPR050445">
    <property type="entry name" value="Bact_polysacc_biosynth/exp"/>
</dbReference>
<dbReference type="PANTHER" id="PTHR32309">
    <property type="entry name" value="TYROSINE-PROTEIN KINASE"/>
    <property type="match status" value="1"/>
</dbReference>
<reference evidence="4" key="3">
    <citation type="submission" date="2011-05" db="EMBL/GenBank/DDBJ databases">
        <title>Complete sequence of Methylomonas methanica MC09.</title>
        <authorList>
            <consortium name="US DOE Joint Genome Institute"/>
            <person name="Lucas S."/>
            <person name="Han J."/>
            <person name="Lapidus A."/>
            <person name="Cheng J.-F."/>
            <person name="Goodwin L."/>
            <person name="Pitluck S."/>
            <person name="Peters L."/>
            <person name="Mikhailova N."/>
            <person name="Teshima H."/>
            <person name="Han C."/>
            <person name="Tapia R."/>
            <person name="Land M."/>
            <person name="Hauser L."/>
            <person name="Kyrpides N."/>
            <person name="Ivanova N."/>
            <person name="Pagani I."/>
            <person name="Stein L."/>
            <person name="Woyke T."/>
        </authorList>
    </citation>
    <scope>NUCLEOTIDE SEQUENCE [LARGE SCALE GENOMIC DNA]</scope>
    <source>
        <strain evidence="4">MC09</strain>
    </source>
</reference>
<dbReference type="HOGENOM" id="CLU_415511_0_0_6"/>
<dbReference type="KEGG" id="mmt:Metme_2369"/>
<protein>
    <submittedName>
        <fullName evidence="3">Lipopolysaccharide biosynthesis protein</fullName>
    </submittedName>
</protein>
<proteinExistence type="predicted"/>
<dbReference type="PANTHER" id="PTHR32309:SF31">
    <property type="entry name" value="CAPSULAR EXOPOLYSACCHARIDE FAMILY"/>
    <property type="match status" value="1"/>
</dbReference>
<dbReference type="STRING" id="857087.Metme_2369"/>